<comment type="caution">
    <text evidence="1">The sequence shown here is derived from an EMBL/GenBank/DDBJ whole genome shotgun (WGS) entry which is preliminary data.</text>
</comment>
<evidence type="ECO:0000313" key="1">
    <source>
        <dbReference type="EMBL" id="KAK3352392.1"/>
    </source>
</evidence>
<dbReference type="EMBL" id="JAUIQD010000004">
    <property type="protein sequence ID" value="KAK3352392.1"/>
    <property type="molecule type" value="Genomic_DNA"/>
</dbReference>
<name>A0AAJ0HHB6_9PEZI</name>
<sequence length="143" mass="15707">MGLAVKTLVAFVSHCGLSIMEGEKSLEIHAEVLSGAGRKGHALTCYKGQLPVVHRPCCLSGTAGLGWHQVYWSRRCGRHSRVYREPTRRKRGRARLANFSSVSYRPGVGADSAKYIPSTHMVDDRATGPQGHGRQLEVHAYIP</sequence>
<dbReference type="Proteomes" id="UP001275084">
    <property type="component" value="Unassembled WGS sequence"/>
</dbReference>
<reference evidence="1" key="2">
    <citation type="submission" date="2023-06" db="EMBL/GenBank/DDBJ databases">
        <authorList>
            <consortium name="Lawrence Berkeley National Laboratory"/>
            <person name="Haridas S."/>
            <person name="Hensen N."/>
            <person name="Bonometti L."/>
            <person name="Westerberg I."/>
            <person name="Brannstrom I.O."/>
            <person name="Guillou S."/>
            <person name="Cros-Aarteil S."/>
            <person name="Calhoun S."/>
            <person name="Kuo A."/>
            <person name="Mondo S."/>
            <person name="Pangilinan J."/>
            <person name="Riley R."/>
            <person name="Labutti K."/>
            <person name="Andreopoulos B."/>
            <person name="Lipzen A."/>
            <person name="Chen C."/>
            <person name="Yanf M."/>
            <person name="Daum C."/>
            <person name="Ng V."/>
            <person name="Clum A."/>
            <person name="Steindorff A."/>
            <person name="Ohm R."/>
            <person name="Martin F."/>
            <person name="Silar P."/>
            <person name="Natvig D."/>
            <person name="Lalanne C."/>
            <person name="Gautier V."/>
            <person name="Ament-Velasquez S.L."/>
            <person name="Kruys A."/>
            <person name="Hutchinson M.I."/>
            <person name="Powell A.J."/>
            <person name="Barry K."/>
            <person name="Miller A.N."/>
            <person name="Grigoriev I.V."/>
            <person name="Debuchy R."/>
            <person name="Gladieux P."/>
            <person name="Thoren M.H."/>
            <person name="Johannesson H."/>
        </authorList>
    </citation>
    <scope>NUCLEOTIDE SEQUENCE</scope>
    <source>
        <strain evidence="1">CBS 955.72</strain>
    </source>
</reference>
<proteinExistence type="predicted"/>
<organism evidence="1 2">
    <name type="scientific">Lasiosphaeria hispida</name>
    <dbReference type="NCBI Taxonomy" id="260671"/>
    <lineage>
        <taxon>Eukaryota</taxon>
        <taxon>Fungi</taxon>
        <taxon>Dikarya</taxon>
        <taxon>Ascomycota</taxon>
        <taxon>Pezizomycotina</taxon>
        <taxon>Sordariomycetes</taxon>
        <taxon>Sordariomycetidae</taxon>
        <taxon>Sordariales</taxon>
        <taxon>Lasiosphaeriaceae</taxon>
        <taxon>Lasiosphaeria</taxon>
    </lineage>
</organism>
<reference evidence="1" key="1">
    <citation type="journal article" date="2023" name="Mol. Phylogenet. Evol.">
        <title>Genome-scale phylogeny and comparative genomics of the fungal order Sordariales.</title>
        <authorList>
            <person name="Hensen N."/>
            <person name="Bonometti L."/>
            <person name="Westerberg I."/>
            <person name="Brannstrom I.O."/>
            <person name="Guillou S."/>
            <person name="Cros-Aarteil S."/>
            <person name="Calhoun S."/>
            <person name="Haridas S."/>
            <person name="Kuo A."/>
            <person name="Mondo S."/>
            <person name="Pangilinan J."/>
            <person name="Riley R."/>
            <person name="LaButti K."/>
            <person name="Andreopoulos B."/>
            <person name="Lipzen A."/>
            <person name="Chen C."/>
            <person name="Yan M."/>
            <person name="Daum C."/>
            <person name="Ng V."/>
            <person name="Clum A."/>
            <person name="Steindorff A."/>
            <person name="Ohm R.A."/>
            <person name="Martin F."/>
            <person name="Silar P."/>
            <person name="Natvig D.O."/>
            <person name="Lalanne C."/>
            <person name="Gautier V."/>
            <person name="Ament-Velasquez S.L."/>
            <person name="Kruys A."/>
            <person name="Hutchinson M.I."/>
            <person name="Powell A.J."/>
            <person name="Barry K."/>
            <person name="Miller A.N."/>
            <person name="Grigoriev I.V."/>
            <person name="Debuchy R."/>
            <person name="Gladieux P."/>
            <person name="Hiltunen Thoren M."/>
            <person name="Johannesson H."/>
        </authorList>
    </citation>
    <scope>NUCLEOTIDE SEQUENCE</scope>
    <source>
        <strain evidence="1">CBS 955.72</strain>
    </source>
</reference>
<evidence type="ECO:0000313" key="2">
    <source>
        <dbReference type="Proteomes" id="UP001275084"/>
    </source>
</evidence>
<protein>
    <submittedName>
        <fullName evidence="1">Uncharacterized protein</fullName>
    </submittedName>
</protein>
<gene>
    <name evidence="1" type="ORF">B0T25DRAFT_541885</name>
</gene>
<accession>A0AAJ0HHB6</accession>
<keyword evidence="2" id="KW-1185">Reference proteome</keyword>
<dbReference type="AlphaFoldDB" id="A0AAJ0HHB6"/>